<reference evidence="3 4" key="1">
    <citation type="submission" date="2019-07" db="EMBL/GenBank/DDBJ databases">
        <title>Genomes of Cafeteria roenbergensis.</title>
        <authorList>
            <person name="Fischer M.G."/>
            <person name="Hackl T."/>
            <person name="Roman M."/>
        </authorList>
    </citation>
    <scope>NUCLEOTIDE SEQUENCE [LARGE SCALE GENOMIC DNA]</scope>
    <source>
        <strain evidence="2 4">Cflag</strain>
        <strain evidence="1 3">RCC970-E3</strain>
    </source>
</reference>
<protein>
    <submittedName>
        <fullName evidence="2">Uncharacterized protein</fullName>
    </submittedName>
</protein>
<gene>
    <name evidence="1" type="ORF">FNF28_02661</name>
    <name evidence="2" type="ORF">FNF31_00205</name>
</gene>
<evidence type="ECO:0000313" key="1">
    <source>
        <dbReference type="EMBL" id="KAA0167915.1"/>
    </source>
</evidence>
<name>A0A5A8DUA3_CAFRO</name>
<sequence length="87" mass="8940">MFGGALRMAATASRVLASAAASAQVQEDLDTGLAGGWRVPKWSLEGDDHCLPESLLGCAEGRQGAPVAVLCPGMAHYDADRASLLAE</sequence>
<dbReference type="EMBL" id="VLTM01000001">
    <property type="protein sequence ID" value="KAA0169045.1"/>
    <property type="molecule type" value="Genomic_DNA"/>
</dbReference>
<dbReference type="EMBL" id="VLTL01000031">
    <property type="protein sequence ID" value="KAA0167915.1"/>
    <property type="molecule type" value="Genomic_DNA"/>
</dbReference>
<evidence type="ECO:0000313" key="4">
    <source>
        <dbReference type="Proteomes" id="UP000325113"/>
    </source>
</evidence>
<dbReference type="Proteomes" id="UP000325113">
    <property type="component" value="Unassembled WGS sequence"/>
</dbReference>
<comment type="caution">
    <text evidence="2">The sequence shown here is derived from an EMBL/GenBank/DDBJ whole genome shotgun (WGS) entry which is preliminary data.</text>
</comment>
<organism evidence="2 4">
    <name type="scientific">Cafeteria roenbergensis</name>
    <name type="common">Marine flagellate</name>
    <dbReference type="NCBI Taxonomy" id="33653"/>
    <lineage>
        <taxon>Eukaryota</taxon>
        <taxon>Sar</taxon>
        <taxon>Stramenopiles</taxon>
        <taxon>Bigyra</taxon>
        <taxon>Opalozoa</taxon>
        <taxon>Bicosoecida</taxon>
        <taxon>Cafeteriaceae</taxon>
        <taxon>Cafeteria</taxon>
    </lineage>
</organism>
<dbReference type="AlphaFoldDB" id="A0A5A8DUA3"/>
<dbReference type="Proteomes" id="UP000324907">
    <property type="component" value="Unassembled WGS sequence"/>
</dbReference>
<proteinExistence type="predicted"/>
<evidence type="ECO:0000313" key="2">
    <source>
        <dbReference type="EMBL" id="KAA0169045.1"/>
    </source>
</evidence>
<evidence type="ECO:0000313" key="3">
    <source>
        <dbReference type="Proteomes" id="UP000324907"/>
    </source>
</evidence>
<accession>A0A5A8DUA3</accession>